<evidence type="ECO:0000313" key="3">
    <source>
        <dbReference type="Proteomes" id="UP000034753"/>
    </source>
</evidence>
<reference evidence="2 3" key="1">
    <citation type="journal article" date="2015" name="Nature">
        <title>rRNA introns, odd ribosomes, and small enigmatic genomes across a large radiation of phyla.</title>
        <authorList>
            <person name="Brown C.T."/>
            <person name="Hug L.A."/>
            <person name="Thomas B.C."/>
            <person name="Sharon I."/>
            <person name="Castelle C.J."/>
            <person name="Singh A."/>
            <person name="Wilkins M.J."/>
            <person name="Williams K.H."/>
            <person name="Banfield J.F."/>
        </authorList>
    </citation>
    <scope>NUCLEOTIDE SEQUENCE [LARGE SCALE GENOMIC DNA]</scope>
</reference>
<feature type="transmembrane region" description="Helical" evidence="1">
    <location>
        <begin position="54"/>
        <end position="72"/>
    </location>
</feature>
<dbReference type="EMBL" id="LCBN01000049">
    <property type="protein sequence ID" value="KKS12558.1"/>
    <property type="molecule type" value="Genomic_DNA"/>
</dbReference>
<accession>A0A0G0ZHP7</accession>
<organism evidence="2 3">
    <name type="scientific">Candidatus Daviesbacteria bacterium GW2011_GWB1_41_5</name>
    <dbReference type="NCBI Taxonomy" id="1618429"/>
    <lineage>
        <taxon>Bacteria</taxon>
        <taxon>Candidatus Daviesiibacteriota</taxon>
    </lineage>
</organism>
<comment type="caution">
    <text evidence="2">The sequence shown here is derived from an EMBL/GenBank/DDBJ whole genome shotgun (WGS) entry which is preliminary data.</text>
</comment>
<evidence type="ECO:0000313" key="2">
    <source>
        <dbReference type="EMBL" id="KKS12558.1"/>
    </source>
</evidence>
<keyword evidence="1" id="KW-1133">Transmembrane helix</keyword>
<evidence type="ECO:0008006" key="4">
    <source>
        <dbReference type="Google" id="ProtNLM"/>
    </source>
</evidence>
<sequence length="191" mass="22281">MPNFRKREHHLDHETDRVLSKEELDAKHEAAMEAKAIISWKSPERIFKARSKKYFTKVALYAFVFILLAIAVGEYVFIGVIMAVVFVVYVLATAAPATIEHKITNMGIISGGRAFLWEELDSFWFEKRGDDRLLMVQTDLHFPTRLIMLLTNVSERTLLELLEKHLHYHPSPVHTLFDKWAQTLQKRINFE</sequence>
<name>A0A0G0ZHP7_9BACT</name>
<keyword evidence="1" id="KW-0812">Transmembrane</keyword>
<keyword evidence="1" id="KW-0472">Membrane</keyword>
<protein>
    <recommendedName>
        <fullName evidence="4">DUF5673 domain-containing protein</fullName>
    </recommendedName>
</protein>
<proteinExistence type="predicted"/>
<feature type="transmembrane region" description="Helical" evidence="1">
    <location>
        <begin position="78"/>
        <end position="99"/>
    </location>
</feature>
<gene>
    <name evidence="2" type="ORF">UU67_C0049G0002</name>
</gene>
<dbReference type="AlphaFoldDB" id="A0A0G0ZHP7"/>
<dbReference type="Proteomes" id="UP000034753">
    <property type="component" value="Unassembled WGS sequence"/>
</dbReference>
<evidence type="ECO:0000256" key="1">
    <source>
        <dbReference type="SAM" id="Phobius"/>
    </source>
</evidence>